<keyword evidence="3" id="KW-1185">Reference proteome</keyword>
<dbReference type="InterPro" id="IPR012312">
    <property type="entry name" value="Hemerythrin-like"/>
</dbReference>
<sequence>MAFAHNAMLRGLNALYIQAPHIPEEEVADFLFFAASWTAWVMHHHTMEETAMFPAFEAVAGVVLGSLQGNVEQHHAFADGLTAFSEYATTTTPSSFSGARFRELIDAFADPFREHLVAEIDTLWAMDSVEANSAHSAKLLSIYRESEAEAGRQDKSVVPPMVLGLCDKTFQGGNDWPKMPAGSAYIVHYLFGRKHSGAWRFLPCDTWRSPRELPFRGSVDTGPA</sequence>
<comment type="caution">
    <text evidence="2">The sequence shown here is derived from an EMBL/GenBank/DDBJ whole genome shotgun (WGS) entry which is preliminary data.</text>
</comment>
<feature type="domain" description="Hemerythrin-like" evidence="1">
    <location>
        <begin position="4"/>
        <end position="121"/>
    </location>
</feature>
<dbReference type="InterPro" id="IPR053206">
    <property type="entry name" value="Dimeric_xanthone_biosynth"/>
</dbReference>
<gene>
    <name evidence="2" type="ORF">BDV95DRAFT_563147</name>
</gene>
<reference evidence="2 3" key="1">
    <citation type="submission" date="2020-01" db="EMBL/GenBank/DDBJ databases">
        <authorList>
            <consortium name="DOE Joint Genome Institute"/>
            <person name="Haridas S."/>
            <person name="Albert R."/>
            <person name="Binder M."/>
            <person name="Bloem J."/>
            <person name="Labutti K."/>
            <person name="Salamov A."/>
            <person name="Andreopoulos B."/>
            <person name="Baker S.E."/>
            <person name="Barry K."/>
            <person name="Bills G."/>
            <person name="Bluhm B.H."/>
            <person name="Cannon C."/>
            <person name="Castanera R."/>
            <person name="Culley D.E."/>
            <person name="Daum C."/>
            <person name="Ezra D."/>
            <person name="Gonzalez J.B."/>
            <person name="Henrissat B."/>
            <person name="Kuo A."/>
            <person name="Liang C."/>
            <person name="Lipzen A."/>
            <person name="Lutzoni F."/>
            <person name="Magnuson J."/>
            <person name="Mondo S."/>
            <person name="Nolan M."/>
            <person name="Ohm R."/>
            <person name="Pangilinan J."/>
            <person name="Park H.-J.H."/>
            <person name="Ramirez L."/>
            <person name="Alfaro M."/>
            <person name="Sun H."/>
            <person name="Tritt A."/>
            <person name="Yoshinaga Y."/>
            <person name="Zwiers L.-H.L."/>
            <person name="Turgeon B.G."/>
            <person name="Goodwin S.B."/>
            <person name="Spatafora J.W."/>
            <person name="Crous P.W."/>
            <person name="Grigoriev I.V."/>
        </authorList>
    </citation>
    <scope>NUCLEOTIDE SEQUENCE [LARGE SCALE GENOMIC DNA]</scope>
    <source>
        <strain evidence="2 3">CBS 611.86</strain>
    </source>
</reference>
<dbReference type="PANTHER" id="PTHR38048">
    <property type="entry name" value="EXPRESSED PROTEIN"/>
    <property type="match status" value="1"/>
</dbReference>
<dbReference type="Proteomes" id="UP000481861">
    <property type="component" value="Unassembled WGS sequence"/>
</dbReference>
<protein>
    <recommendedName>
        <fullName evidence="1">Hemerythrin-like domain-containing protein</fullName>
    </recommendedName>
</protein>
<dbReference type="PANTHER" id="PTHR38048:SF2">
    <property type="entry name" value="HEMERYTHRIN-LIKE DOMAIN-CONTAINING PROTEIN"/>
    <property type="match status" value="1"/>
</dbReference>
<dbReference type="Gene3D" id="1.20.120.520">
    <property type="entry name" value="nmb1532 protein domain like"/>
    <property type="match status" value="1"/>
</dbReference>
<dbReference type="CDD" id="cd12108">
    <property type="entry name" value="Hr-like"/>
    <property type="match status" value="1"/>
</dbReference>
<organism evidence="2 3">
    <name type="scientific">Massariosphaeria phaeospora</name>
    <dbReference type="NCBI Taxonomy" id="100035"/>
    <lineage>
        <taxon>Eukaryota</taxon>
        <taxon>Fungi</taxon>
        <taxon>Dikarya</taxon>
        <taxon>Ascomycota</taxon>
        <taxon>Pezizomycotina</taxon>
        <taxon>Dothideomycetes</taxon>
        <taxon>Pleosporomycetidae</taxon>
        <taxon>Pleosporales</taxon>
        <taxon>Pleosporales incertae sedis</taxon>
        <taxon>Massariosphaeria</taxon>
    </lineage>
</organism>
<dbReference type="AlphaFoldDB" id="A0A7C8ICD0"/>
<proteinExistence type="predicted"/>
<evidence type="ECO:0000259" key="1">
    <source>
        <dbReference type="Pfam" id="PF01814"/>
    </source>
</evidence>
<name>A0A7C8ICD0_9PLEO</name>
<accession>A0A7C8ICD0</accession>
<evidence type="ECO:0000313" key="3">
    <source>
        <dbReference type="Proteomes" id="UP000481861"/>
    </source>
</evidence>
<dbReference type="EMBL" id="JAADJZ010000004">
    <property type="protein sequence ID" value="KAF2875988.1"/>
    <property type="molecule type" value="Genomic_DNA"/>
</dbReference>
<dbReference type="Pfam" id="PF01814">
    <property type="entry name" value="Hemerythrin"/>
    <property type="match status" value="1"/>
</dbReference>
<dbReference type="OrthoDB" id="58416at2759"/>
<evidence type="ECO:0000313" key="2">
    <source>
        <dbReference type="EMBL" id="KAF2875988.1"/>
    </source>
</evidence>